<evidence type="ECO:0000313" key="2">
    <source>
        <dbReference type="Proteomes" id="UP000319209"/>
    </source>
</evidence>
<dbReference type="Proteomes" id="UP000319209">
    <property type="component" value="Chromosome"/>
</dbReference>
<organism evidence="1 2">
    <name type="scientific">Formosa sediminum</name>
    <dbReference type="NCBI Taxonomy" id="2594004"/>
    <lineage>
        <taxon>Bacteria</taxon>
        <taxon>Pseudomonadati</taxon>
        <taxon>Bacteroidota</taxon>
        <taxon>Flavobacteriia</taxon>
        <taxon>Flavobacteriales</taxon>
        <taxon>Flavobacteriaceae</taxon>
        <taxon>Formosa</taxon>
    </lineage>
</organism>
<dbReference type="EMBL" id="CP041637">
    <property type="protein sequence ID" value="QDO95183.1"/>
    <property type="molecule type" value="Genomic_DNA"/>
</dbReference>
<dbReference type="InterPro" id="IPR013320">
    <property type="entry name" value="ConA-like_dom_sf"/>
</dbReference>
<evidence type="ECO:0000313" key="1">
    <source>
        <dbReference type="EMBL" id="QDO95183.1"/>
    </source>
</evidence>
<dbReference type="RefSeq" id="WP_143382091.1">
    <property type="nucleotide sequence ID" value="NZ_CP041637.1"/>
</dbReference>
<reference evidence="1 2" key="1">
    <citation type="submission" date="2019-07" db="EMBL/GenBank/DDBJ databases">
        <title>Genome sequencing for Formosa sp. PS13.</title>
        <authorList>
            <person name="Park S.-J."/>
        </authorList>
    </citation>
    <scope>NUCLEOTIDE SEQUENCE [LARGE SCALE GENOMIC DNA]</scope>
    <source>
        <strain evidence="1 2">PS13</strain>
    </source>
</reference>
<dbReference type="GO" id="GO:0004553">
    <property type="term" value="F:hydrolase activity, hydrolyzing O-glycosyl compounds"/>
    <property type="evidence" value="ECO:0007669"/>
    <property type="project" value="UniProtKB-ARBA"/>
</dbReference>
<dbReference type="KEGG" id="fop:FNB79_14775"/>
<gene>
    <name evidence="1" type="ORF">FNB79_14775</name>
</gene>
<accession>A0A516GUI7</accession>
<dbReference type="OrthoDB" id="1025508at2"/>
<dbReference type="Gene3D" id="2.60.120.200">
    <property type="match status" value="1"/>
</dbReference>
<dbReference type="AlphaFoldDB" id="A0A516GUI7"/>
<name>A0A516GUI7_9FLAO</name>
<proteinExistence type="predicted"/>
<sequence>MKIPFSSYSPTKTIVLLCCVFNFLGCANLEEVISEPKLNLKTWTFDTLEGWEDGSQNLNGKKNYSVKDGVLKMYTRANTRDRPKIKTEAKIYNQGEYIWRLYVPELGVGDQASIGAFIYADDAHELDFEIGYGSESARTKANANADEVLVYMTSQAHPFQSIIKPIKKQAWYTVTLELKLIDSKYQAFWRVDGIQLAQLQLNYGQGIDFYIFCSVENLEFIGDHIPKQDNYGLFDYVTFKAY</sequence>
<protein>
    <submittedName>
        <fullName evidence="1">Uncharacterized protein</fullName>
    </submittedName>
</protein>
<dbReference type="SUPFAM" id="SSF49899">
    <property type="entry name" value="Concanavalin A-like lectins/glucanases"/>
    <property type="match status" value="1"/>
</dbReference>
<dbReference type="GO" id="GO:0005975">
    <property type="term" value="P:carbohydrate metabolic process"/>
    <property type="evidence" value="ECO:0007669"/>
    <property type="project" value="UniProtKB-ARBA"/>
</dbReference>
<keyword evidence="2" id="KW-1185">Reference proteome</keyword>